<evidence type="ECO:0000256" key="1">
    <source>
        <dbReference type="SAM" id="MobiDB-lite"/>
    </source>
</evidence>
<organism evidence="2 3">
    <name type="scientific">Poriferisphaera corsica</name>
    <dbReference type="NCBI Taxonomy" id="2528020"/>
    <lineage>
        <taxon>Bacteria</taxon>
        <taxon>Pseudomonadati</taxon>
        <taxon>Planctomycetota</taxon>
        <taxon>Phycisphaerae</taxon>
        <taxon>Phycisphaerales</taxon>
        <taxon>Phycisphaeraceae</taxon>
        <taxon>Poriferisphaera</taxon>
    </lineage>
</organism>
<name>A0A517YQW9_9BACT</name>
<gene>
    <name evidence="2" type="ORF">KS4_06660</name>
</gene>
<keyword evidence="3" id="KW-1185">Reference proteome</keyword>
<evidence type="ECO:0000313" key="3">
    <source>
        <dbReference type="Proteomes" id="UP000317369"/>
    </source>
</evidence>
<sequence>MGEHPRTGGAGLDGHNQKALQFKGGIEKLILRTGGGGRDWKLNLTDRGGRGDGYDNNDNSNGGEDGDKRGGQI</sequence>
<proteinExistence type="predicted"/>
<dbReference type="EMBL" id="CP036425">
    <property type="protein sequence ID" value="QDU32632.1"/>
    <property type="molecule type" value="Genomic_DNA"/>
</dbReference>
<dbReference type="Proteomes" id="UP000317369">
    <property type="component" value="Chromosome"/>
</dbReference>
<reference evidence="2 3" key="1">
    <citation type="submission" date="2019-02" db="EMBL/GenBank/DDBJ databases">
        <title>Deep-cultivation of Planctomycetes and their phenomic and genomic characterization uncovers novel biology.</title>
        <authorList>
            <person name="Wiegand S."/>
            <person name="Jogler M."/>
            <person name="Boedeker C."/>
            <person name="Pinto D."/>
            <person name="Vollmers J."/>
            <person name="Rivas-Marin E."/>
            <person name="Kohn T."/>
            <person name="Peeters S.H."/>
            <person name="Heuer A."/>
            <person name="Rast P."/>
            <person name="Oberbeckmann S."/>
            <person name="Bunk B."/>
            <person name="Jeske O."/>
            <person name="Meyerdierks A."/>
            <person name="Storesund J.E."/>
            <person name="Kallscheuer N."/>
            <person name="Luecker S."/>
            <person name="Lage O.M."/>
            <person name="Pohl T."/>
            <person name="Merkel B.J."/>
            <person name="Hornburger P."/>
            <person name="Mueller R.-W."/>
            <person name="Bruemmer F."/>
            <person name="Labrenz M."/>
            <person name="Spormann A.M."/>
            <person name="Op den Camp H."/>
            <person name="Overmann J."/>
            <person name="Amann R."/>
            <person name="Jetten M.S.M."/>
            <person name="Mascher T."/>
            <person name="Medema M.H."/>
            <person name="Devos D.P."/>
            <person name="Kaster A.-K."/>
            <person name="Ovreas L."/>
            <person name="Rohde M."/>
            <person name="Galperin M.Y."/>
            <person name="Jogler C."/>
        </authorList>
    </citation>
    <scope>NUCLEOTIDE SEQUENCE [LARGE SCALE GENOMIC DNA]</scope>
    <source>
        <strain evidence="2 3">KS4</strain>
    </source>
</reference>
<dbReference type="KEGG" id="pcor:KS4_06660"/>
<accession>A0A517YQW9</accession>
<dbReference type="AlphaFoldDB" id="A0A517YQW9"/>
<dbReference type="RefSeq" id="WP_200761517.1">
    <property type="nucleotide sequence ID" value="NZ_CP036425.1"/>
</dbReference>
<evidence type="ECO:0000313" key="2">
    <source>
        <dbReference type="EMBL" id="QDU32632.1"/>
    </source>
</evidence>
<feature type="region of interest" description="Disordered" evidence="1">
    <location>
        <begin position="35"/>
        <end position="73"/>
    </location>
</feature>
<protein>
    <submittedName>
        <fullName evidence="2">Uncharacterized protein</fullName>
    </submittedName>
</protein>